<proteinExistence type="inferred from homology"/>
<keyword evidence="2" id="KW-0028">Amino-acid biosynthesis</keyword>
<dbReference type="NCBIfam" id="NF004326">
    <property type="entry name" value="PRK05720.1"/>
    <property type="match status" value="1"/>
</dbReference>
<evidence type="ECO:0000313" key="4">
    <source>
        <dbReference type="Proteomes" id="UP000617544"/>
    </source>
</evidence>
<keyword evidence="2" id="KW-0486">Methionine biosynthesis</keyword>
<dbReference type="InterPro" id="IPR005251">
    <property type="entry name" value="IF-M1Pi"/>
</dbReference>
<dbReference type="AlphaFoldDB" id="A0A832SZY2"/>
<comment type="caution">
    <text evidence="3">The sequence shown here is derived from an EMBL/GenBank/DDBJ whole genome shotgun (WGS) entry which is preliminary data.</text>
</comment>
<dbReference type="Gene3D" id="1.20.120.420">
    <property type="entry name" value="translation initiation factor eif-2b, domain 1"/>
    <property type="match status" value="1"/>
</dbReference>
<sequence length="364" mass="40380">MEIRYTPKELTKLPRTVEYKNKSVYMINQRLLPKEFKVEKFSKVEEVAEAIKNMTVRGAPAIGAAAGFGLALYAETSKAKTKEEFLDGFEKAYEILKNTRPTAVNLFWALNRIKKLVEEHSEDPLDEIKRLIVQEAYKIADEDVEANLRMGHYGAEVLPEGNILTHCNAGSLATVHLGTVGSVVRVMHKDGSLKLLWLDETRPVLQGARLSAWEYSYDGLNVKLIADNAAAFVMQQGFVDAIIVGADRIVANGDFANKIGTYMLAVLAREHGIPFFAVAPLSSIDMELKSGKDIPIEERSPEEVLTCGGCRIAPDVPVYNPAFDVTPHKYLTGIITDRGVVWPPFKRNLKKLFEVNKSGGDEAV</sequence>
<comment type="similarity">
    <text evidence="2">Belongs to the EIF-2B alpha/beta/delta subunits family. MtnA subfamily.</text>
</comment>
<feature type="binding site" evidence="2">
    <location>
        <position position="100"/>
    </location>
    <ligand>
        <name>substrate</name>
    </ligand>
</feature>
<evidence type="ECO:0000256" key="2">
    <source>
        <dbReference type="HAMAP-Rule" id="MF_01678"/>
    </source>
</evidence>
<dbReference type="InterPro" id="IPR037171">
    <property type="entry name" value="NagB/RpiA_transferase-like"/>
</dbReference>
<gene>
    <name evidence="3" type="ORF">HA331_06410</name>
</gene>
<feature type="site" description="Transition state stabilizer" evidence="2">
    <location>
        <position position="167"/>
    </location>
</feature>
<reference evidence="3" key="1">
    <citation type="journal article" date="2020" name="bioRxiv">
        <title>A rank-normalized archaeal taxonomy based on genome phylogeny resolves widespread incomplete and uneven classifications.</title>
        <authorList>
            <person name="Rinke C."/>
            <person name="Chuvochina M."/>
            <person name="Mussig A.J."/>
            <person name="Chaumeil P.-A."/>
            <person name="Waite D.W."/>
            <person name="Whitman W.B."/>
            <person name="Parks D.H."/>
            <person name="Hugenholtz P."/>
        </authorList>
    </citation>
    <scope>NUCLEOTIDE SEQUENCE</scope>
    <source>
        <strain evidence="3">UBA8834</strain>
    </source>
</reference>
<dbReference type="EMBL" id="DUJN01000006">
    <property type="protein sequence ID" value="HII61359.1"/>
    <property type="molecule type" value="Genomic_DNA"/>
</dbReference>
<dbReference type="GeneID" id="1443032"/>
<dbReference type="HAMAP" id="MF_01678">
    <property type="entry name" value="Salvage_MtnA"/>
    <property type="match status" value="1"/>
</dbReference>
<comment type="catalytic activity">
    <reaction evidence="2">
        <text>5-(methylsulfanyl)-alpha-D-ribose 1-phosphate = 5-(methylsulfanyl)-D-ribulose 1-phosphate</text>
        <dbReference type="Rhea" id="RHEA:19989"/>
        <dbReference type="ChEBI" id="CHEBI:58533"/>
        <dbReference type="ChEBI" id="CHEBI:58548"/>
        <dbReference type="EC" id="5.3.1.23"/>
    </reaction>
</comment>
<dbReference type="NCBIfam" id="TIGR00512">
    <property type="entry name" value="salvage_mtnA"/>
    <property type="match status" value="1"/>
</dbReference>
<dbReference type="Pfam" id="PF01008">
    <property type="entry name" value="IF-2B"/>
    <property type="match status" value="1"/>
</dbReference>
<name>A0A832SZY2_PYRHR</name>
<accession>A0A832SZY2</accession>
<feature type="binding site" evidence="2">
    <location>
        <begin position="57"/>
        <end position="59"/>
    </location>
    <ligand>
        <name>substrate</name>
    </ligand>
</feature>
<evidence type="ECO:0000256" key="1">
    <source>
        <dbReference type="ARBA" id="ARBA00023235"/>
    </source>
</evidence>
<dbReference type="InterPro" id="IPR042529">
    <property type="entry name" value="IF_2B-like_C"/>
</dbReference>
<dbReference type="FunFam" id="1.20.120.420:FF:000001">
    <property type="entry name" value="Methylthioribose-1-phosphate isomerase"/>
    <property type="match status" value="1"/>
</dbReference>
<comment type="function">
    <text evidence="2">Catalyzes the interconversion of methylthioribose-1-phosphate (MTR-1-P) into methylthioribulose-1-phosphate (MTRu-1-P).</text>
</comment>
<dbReference type="InterPro" id="IPR000649">
    <property type="entry name" value="IF-2B-related"/>
</dbReference>
<dbReference type="SMR" id="A0A832SZY2"/>
<organism evidence="3 4">
    <name type="scientific">Pyrococcus horikoshii</name>
    <dbReference type="NCBI Taxonomy" id="53953"/>
    <lineage>
        <taxon>Archaea</taxon>
        <taxon>Methanobacteriati</taxon>
        <taxon>Methanobacteriota</taxon>
        <taxon>Thermococci</taxon>
        <taxon>Thermococcales</taxon>
        <taxon>Thermococcaceae</taxon>
        <taxon>Pyrococcus</taxon>
    </lineage>
</organism>
<dbReference type="GO" id="GO:0046523">
    <property type="term" value="F:S-methyl-5-thioribose-1-phosphate isomerase activity"/>
    <property type="evidence" value="ECO:0007669"/>
    <property type="project" value="UniProtKB-UniRule"/>
</dbReference>
<dbReference type="InterPro" id="IPR027363">
    <property type="entry name" value="M1Pi_N"/>
</dbReference>
<dbReference type="SUPFAM" id="SSF100950">
    <property type="entry name" value="NagB/RpiA/CoA transferase-like"/>
    <property type="match status" value="1"/>
</dbReference>
<feature type="binding site" evidence="2">
    <location>
        <position position="206"/>
    </location>
    <ligand>
        <name>substrate</name>
    </ligand>
</feature>
<dbReference type="Gene3D" id="3.40.50.10470">
    <property type="entry name" value="Translation initiation factor eif-2b, domain 2"/>
    <property type="match status" value="1"/>
</dbReference>
<dbReference type="PANTHER" id="PTHR43475:SF1">
    <property type="entry name" value="METHYLTHIORIBOSE-1-PHOSPHATE ISOMERASE"/>
    <property type="match status" value="1"/>
</dbReference>
<dbReference type="OMA" id="CETRPLN"/>
<keyword evidence="1 2" id="KW-0413">Isomerase</keyword>
<feature type="active site" description="Proton donor" evidence="2">
    <location>
        <position position="247"/>
    </location>
</feature>
<evidence type="ECO:0000313" key="3">
    <source>
        <dbReference type="EMBL" id="HII61359.1"/>
    </source>
</evidence>
<feature type="binding site" evidence="2">
    <location>
        <begin position="257"/>
        <end position="258"/>
    </location>
    <ligand>
        <name>substrate</name>
    </ligand>
</feature>
<dbReference type="NCBIfam" id="TIGR00524">
    <property type="entry name" value="eIF-2B_rel"/>
    <property type="match status" value="1"/>
</dbReference>
<protein>
    <recommendedName>
        <fullName evidence="2">Putative methylthioribose-1-phosphate isomerase</fullName>
        <shortName evidence="2">M1Pi</shortName>
        <shortName evidence="2">MTR-1-P isomerase</shortName>
        <ecNumber evidence="2">5.3.1.23</ecNumber>
    </recommendedName>
    <alternativeName>
        <fullName evidence="2">MTNA-like protein</fullName>
        <shortName evidence="2">aMTNA</shortName>
    </alternativeName>
    <alternativeName>
        <fullName evidence="2">S-methyl-5-thioribose-1-phosphate isomerase</fullName>
    </alternativeName>
</protein>
<dbReference type="RefSeq" id="WP_010884797.1">
    <property type="nucleotide sequence ID" value="NZ_DUJN01000006.1"/>
</dbReference>
<dbReference type="FunFam" id="3.40.50.10470:FF:000006">
    <property type="entry name" value="Methylthioribose-1-phosphate isomerase"/>
    <property type="match status" value="1"/>
</dbReference>
<dbReference type="Proteomes" id="UP000617544">
    <property type="component" value="Unassembled WGS sequence"/>
</dbReference>
<dbReference type="InterPro" id="IPR011559">
    <property type="entry name" value="Initiation_fac_2B_a/b/d"/>
</dbReference>
<dbReference type="PANTHER" id="PTHR43475">
    <property type="entry name" value="METHYLTHIORIBOSE-1-PHOSPHATE ISOMERASE"/>
    <property type="match status" value="1"/>
</dbReference>
<dbReference type="GO" id="GO:0019509">
    <property type="term" value="P:L-methionine salvage from methylthioadenosine"/>
    <property type="evidence" value="ECO:0007669"/>
    <property type="project" value="UniProtKB-UniRule"/>
</dbReference>
<dbReference type="EC" id="5.3.1.23" evidence="2"/>